<protein>
    <submittedName>
        <fullName evidence="10">ABC transporter permease</fullName>
    </submittedName>
</protein>
<evidence type="ECO:0000256" key="2">
    <source>
        <dbReference type="ARBA" id="ARBA00022475"/>
    </source>
</evidence>
<dbReference type="InterPro" id="IPR025857">
    <property type="entry name" value="MacB_PCD"/>
</dbReference>
<feature type="region of interest" description="Disordered" evidence="6">
    <location>
        <begin position="215"/>
        <end position="239"/>
    </location>
</feature>
<feature type="domain" description="ABC3 transporter permease C-terminal" evidence="8">
    <location>
        <begin position="299"/>
        <end position="415"/>
    </location>
</feature>
<evidence type="ECO:0000256" key="3">
    <source>
        <dbReference type="ARBA" id="ARBA00022692"/>
    </source>
</evidence>
<dbReference type="Pfam" id="PF02687">
    <property type="entry name" value="FtsX"/>
    <property type="match status" value="1"/>
</dbReference>
<evidence type="ECO:0000256" key="5">
    <source>
        <dbReference type="ARBA" id="ARBA00023136"/>
    </source>
</evidence>
<feature type="compositionally biased region" description="Basic and acidic residues" evidence="6">
    <location>
        <begin position="217"/>
        <end position="239"/>
    </location>
</feature>
<dbReference type="RefSeq" id="WP_126774044.1">
    <property type="nucleotide sequence ID" value="NZ_PIPX01000003.1"/>
</dbReference>
<feature type="transmembrane region" description="Helical" evidence="7">
    <location>
        <begin position="352"/>
        <end position="371"/>
    </location>
</feature>
<dbReference type="PANTHER" id="PTHR43738">
    <property type="entry name" value="ABC TRANSPORTER, MEMBRANE PROTEIN"/>
    <property type="match status" value="1"/>
</dbReference>
<feature type="domain" description="MacB-like periplasmic core" evidence="9">
    <location>
        <begin position="17"/>
        <end position="206"/>
    </location>
</feature>
<evidence type="ECO:0000313" key="11">
    <source>
        <dbReference type="Proteomes" id="UP000287649"/>
    </source>
</evidence>
<organism evidence="10 11">
    <name type="scientific">Pseudidiomarina homiensis</name>
    <dbReference type="NCBI Taxonomy" id="364198"/>
    <lineage>
        <taxon>Bacteria</taxon>
        <taxon>Pseudomonadati</taxon>
        <taxon>Pseudomonadota</taxon>
        <taxon>Gammaproteobacteria</taxon>
        <taxon>Alteromonadales</taxon>
        <taxon>Idiomarinaceae</taxon>
        <taxon>Pseudidiomarina</taxon>
    </lineage>
</organism>
<dbReference type="GO" id="GO:0005886">
    <property type="term" value="C:plasma membrane"/>
    <property type="evidence" value="ECO:0007669"/>
    <property type="project" value="UniProtKB-SubCell"/>
</dbReference>
<accession>A0A432XUM3</accession>
<evidence type="ECO:0000256" key="6">
    <source>
        <dbReference type="SAM" id="MobiDB-lite"/>
    </source>
</evidence>
<gene>
    <name evidence="10" type="ORF">CWI70_11990</name>
</gene>
<sequence>MFKLALASLWNRRGSVWLTILAIAVSTLLLLGVERIRVQTQANFSNTISGTDLIVGARTGSTELLLSSVFHIGNLSNTLSWQSYEHLRELPGVTWHIPMAMGDSVHGFPVIATTDALFAHFKYGNKRPLAFAAGSPFQQHEQLTIAVVGAEVASERQLQVNDDLIVAHGTGEISFSQHDAHPFRVVGVLKRTGTPIDRGVFIPLAAQGLVHGEYLPDSEHDDHADEDHQHDRHEHEAHQEPPVYTLSAVLLGLENPALALRLQRTINTYRGEALSAIMPGLALQNFWRTLSLFERALVAISVLVVITGLLGMLTTLLASLRERRREMAVLRSIGAGPITILGLLVVEAFVVTLVGVMLGTVGLYSVLIFGAELLQQQLGIHVSASVLTLRELYLLLAILLAATVLSLFPAWRAYRNALADGLTVKL</sequence>
<dbReference type="Proteomes" id="UP000287649">
    <property type="component" value="Unassembled WGS sequence"/>
</dbReference>
<evidence type="ECO:0000256" key="7">
    <source>
        <dbReference type="SAM" id="Phobius"/>
    </source>
</evidence>
<reference evidence="11" key="1">
    <citation type="journal article" date="2018" name="Front. Microbiol.">
        <title>Genome-Based Analysis Reveals the Taxonomy and Diversity of the Family Idiomarinaceae.</title>
        <authorList>
            <person name="Liu Y."/>
            <person name="Lai Q."/>
            <person name="Shao Z."/>
        </authorList>
    </citation>
    <scope>NUCLEOTIDE SEQUENCE [LARGE SCALE GENOMIC DNA]</scope>
    <source>
        <strain evidence="11">PO-M2</strain>
    </source>
</reference>
<keyword evidence="4 7" id="KW-1133">Transmembrane helix</keyword>
<evidence type="ECO:0000313" key="10">
    <source>
        <dbReference type="EMBL" id="RUO52430.1"/>
    </source>
</evidence>
<evidence type="ECO:0000259" key="9">
    <source>
        <dbReference type="Pfam" id="PF12704"/>
    </source>
</evidence>
<keyword evidence="3 7" id="KW-0812">Transmembrane</keyword>
<dbReference type="InterPro" id="IPR003838">
    <property type="entry name" value="ABC3_permease_C"/>
</dbReference>
<keyword evidence="5 7" id="KW-0472">Membrane</keyword>
<evidence type="ECO:0000256" key="4">
    <source>
        <dbReference type="ARBA" id="ARBA00022989"/>
    </source>
</evidence>
<dbReference type="InterPro" id="IPR051125">
    <property type="entry name" value="ABC-4/HrtB_transporter"/>
</dbReference>
<feature type="transmembrane region" description="Helical" evidence="7">
    <location>
        <begin position="296"/>
        <end position="316"/>
    </location>
</feature>
<keyword evidence="11" id="KW-1185">Reference proteome</keyword>
<feature type="transmembrane region" description="Helical" evidence="7">
    <location>
        <begin position="392"/>
        <end position="411"/>
    </location>
</feature>
<evidence type="ECO:0000259" key="8">
    <source>
        <dbReference type="Pfam" id="PF02687"/>
    </source>
</evidence>
<dbReference type="AlphaFoldDB" id="A0A432XUM3"/>
<dbReference type="EMBL" id="PIPX01000003">
    <property type="protein sequence ID" value="RUO52430.1"/>
    <property type="molecule type" value="Genomic_DNA"/>
</dbReference>
<dbReference type="Pfam" id="PF12704">
    <property type="entry name" value="MacB_PCD"/>
    <property type="match status" value="1"/>
</dbReference>
<comment type="caution">
    <text evidence="10">The sequence shown here is derived from an EMBL/GenBank/DDBJ whole genome shotgun (WGS) entry which is preliminary data.</text>
</comment>
<feature type="transmembrane region" description="Helical" evidence="7">
    <location>
        <begin position="328"/>
        <end position="346"/>
    </location>
</feature>
<name>A0A432XUM3_9GAMM</name>
<keyword evidence="2" id="KW-1003">Cell membrane</keyword>
<dbReference type="PANTHER" id="PTHR43738:SF2">
    <property type="entry name" value="ABC TRANSPORTER PERMEASE"/>
    <property type="match status" value="1"/>
</dbReference>
<proteinExistence type="predicted"/>
<evidence type="ECO:0000256" key="1">
    <source>
        <dbReference type="ARBA" id="ARBA00004651"/>
    </source>
</evidence>
<comment type="subcellular location">
    <subcellularLocation>
        <location evidence="1">Cell membrane</location>
        <topology evidence="1">Multi-pass membrane protein</topology>
    </subcellularLocation>
</comment>
<dbReference type="OrthoDB" id="9784014at2"/>